<keyword evidence="2" id="KW-0812">Transmembrane</keyword>
<keyword evidence="2" id="KW-0472">Membrane</keyword>
<sequence length="256" mass="28413">MLTYFICISKFPLFFNNSQNAALLLLSVVVLIVCFINLILFEITEWKYMFGPSLDPTTSGETDANNIYYAHLICLVSTIIGLVSSLVGSVYICFVLINHSEKYGKDMDQMFGDPEMCKHKYITTSPPNFGDPSPSPSKEGEQRKGRSSSWTYEGPTISSDLMHEFSVALSDVSEESEPRTVAHIERQQAFDDDDEDQLAEGIKQADEAVDINGNNPSSKARSASLDSLKDQSIPEKDCVDTSESECTALEMISTRL</sequence>
<keyword evidence="2" id="KW-1133">Transmembrane helix</keyword>
<feature type="compositionally biased region" description="Polar residues" evidence="1">
    <location>
        <begin position="212"/>
        <end position="225"/>
    </location>
</feature>
<dbReference type="EMBL" id="JAIZAY010000007">
    <property type="protein sequence ID" value="KAJ8038411.1"/>
    <property type="molecule type" value="Genomic_DNA"/>
</dbReference>
<dbReference type="AlphaFoldDB" id="A0A9Q1C4A4"/>
<comment type="caution">
    <text evidence="3">The sequence shown here is derived from an EMBL/GenBank/DDBJ whole genome shotgun (WGS) entry which is preliminary data.</text>
</comment>
<organism evidence="3 4">
    <name type="scientific">Holothuria leucospilota</name>
    <name type="common">Black long sea cucumber</name>
    <name type="synonym">Mertensiothuria leucospilota</name>
    <dbReference type="NCBI Taxonomy" id="206669"/>
    <lineage>
        <taxon>Eukaryota</taxon>
        <taxon>Metazoa</taxon>
        <taxon>Echinodermata</taxon>
        <taxon>Eleutherozoa</taxon>
        <taxon>Echinozoa</taxon>
        <taxon>Holothuroidea</taxon>
        <taxon>Aspidochirotacea</taxon>
        <taxon>Aspidochirotida</taxon>
        <taxon>Holothuriidae</taxon>
        <taxon>Holothuria</taxon>
    </lineage>
</organism>
<dbReference type="Proteomes" id="UP001152320">
    <property type="component" value="Chromosome 7"/>
</dbReference>
<keyword evidence="4" id="KW-1185">Reference proteome</keyword>
<evidence type="ECO:0000256" key="1">
    <source>
        <dbReference type="SAM" id="MobiDB-lite"/>
    </source>
</evidence>
<evidence type="ECO:0000313" key="3">
    <source>
        <dbReference type="EMBL" id="KAJ8038411.1"/>
    </source>
</evidence>
<name>A0A9Q1C4A4_HOLLE</name>
<protein>
    <submittedName>
        <fullName evidence="3">Uncharacterized protein</fullName>
    </submittedName>
</protein>
<evidence type="ECO:0000256" key="2">
    <source>
        <dbReference type="SAM" id="Phobius"/>
    </source>
</evidence>
<evidence type="ECO:0000313" key="4">
    <source>
        <dbReference type="Proteomes" id="UP001152320"/>
    </source>
</evidence>
<gene>
    <name evidence="3" type="ORF">HOLleu_15833</name>
</gene>
<feature type="region of interest" description="Disordered" evidence="1">
    <location>
        <begin position="122"/>
        <end position="153"/>
    </location>
</feature>
<feature type="compositionally biased region" description="Basic and acidic residues" evidence="1">
    <location>
        <begin position="227"/>
        <end position="236"/>
    </location>
</feature>
<feature type="transmembrane region" description="Helical" evidence="2">
    <location>
        <begin position="68"/>
        <end position="97"/>
    </location>
</feature>
<proteinExistence type="predicted"/>
<feature type="region of interest" description="Disordered" evidence="1">
    <location>
        <begin position="205"/>
        <end position="236"/>
    </location>
</feature>
<accession>A0A9Q1C4A4</accession>
<feature type="transmembrane region" description="Helical" evidence="2">
    <location>
        <begin position="21"/>
        <end position="41"/>
    </location>
</feature>
<reference evidence="3" key="1">
    <citation type="submission" date="2021-10" db="EMBL/GenBank/DDBJ databases">
        <title>Tropical sea cucumber genome reveals ecological adaptation and Cuvierian tubules defense mechanism.</title>
        <authorList>
            <person name="Chen T."/>
        </authorList>
    </citation>
    <scope>NUCLEOTIDE SEQUENCE</scope>
    <source>
        <strain evidence="3">Nanhai2018</strain>
        <tissue evidence="3">Muscle</tissue>
    </source>
</reference>